<dbReference type="EMBL" id="BAABEZ010000004">
    <property type="protein sequence ID" value="GAA4450426.1"/>
    <property type="molecule type" value="Genomic_DNA"/>
</dbReference>
<dbReference type="Proteomes" id="UP001501410">
    <property type="component" value="Unassembled WGS sequence"/>
</dbReference>
<evidence type="ECO:0000313" key="2">
    <source>
        <dbReference type="Proteomes" id="UP001501410"/>
    </source>
</evidence>
<protein>
    <recommendedName>
        <fullName evidence="3">DUF4348 domain-containing protein</fullName>
    </recommendedName>
</protein>
<reference evidence="2" key="1">
    <citation type="journal article" date="2019" name="Int. J. Syst. Evol. Microbiol.">
        <title>The Global Catalogue of Microorganisms (GCM) 10K type strain sequencing project: providing services to taxonomists for standard genome sequencing and annotation.</title>
        <authorList>
            <consortium name="The Broad Institute Genomics Platform"/>
            <consortium name="The Broad Institute Genome Sequencing Center for Infectious Disease"/>
            <person name="Wu L."/>
            <person name="Ma J."/>
        </authorList>
    </citation>
    <scope>NUCLEOTIDE SEQUENCE [LARGE SCALE GENOMIC DNA]</scope>
    <source>
        <strain evidence="2">JCM 31921</strain>
    </source>
</reference>
<accession>A0ABP8MGQ5</accession>
<organism evidence="1 2">
    <name type="scientific">Rurimicrobium arvi</name>
    <dbReference type="NCBI Taxonomy" id="2049916"/>
    <lineage>
        <taxon>Bacteria</taxon>
        <taxon>Pseudomonadati</taxon>
        <taxon>Bacteroidota</taxon>
        <taxon>Chitinophagia</taxon>
        <taxon>Chitinophagales</taxon>
        <taxon>Chitinophagaceae</taxon>
        <taxon>Rurimicrobium</taxon>
    </lineage>
</organism>
<comment type="caution">
    <text evidence="1">The sequence shown here is derived from an EMBL/GenBank/DDBJ whole genome shotgun (WGS) entry which is preliminary data.</text>
</comment>
<name>A0ABP8MGQ5_9BACT</name>
<gene>
    <name evidence="1" type="ORF">GCM10023092_06250</name>
</gene>
<proteinExistence type="predicted"/>
<dbReference type="Pfam" id="PF22057">
    <property type="entry name" value="BACOVA_00961-like"/>
    <property type="match status" value="1"/>
</dbReference>
<dbReference type="InterPro" id="IPR054298">
    <property type="entry name" value="BACOVA_00961-like"/>
</dbReference>
<dbReference type="RefSeq" id="WP_344822609.1">
    <property type="nucleotide sequence ID" value="NZ_BAABEZ010000004.1"/>
</dbReference>
<dbReference type="Gene3D" id="3.10.450.410">
    <property type="match status" value="1"/>
</dbReference>
<evidence type="ECO:0008006" key="3">
    <source>
        <dbReference type="Google" id="ProtNLM"/>
    </source>
</evidence>
<evidence type="ECO:0000313" key="1">
    <source>
        <dbReference type="EMBL" id="GAA4450426.1"/>
    </source>
</evidence>
<sequence length="136" mass="15682">MKRLIIILVVLVGNTSCADKAQNLEQKFFKETDFIGTKELEDFDSFLNRFSSDSIFQTSRILFPITSSLYDIDNGQTDTERITRNEWTFSNLKSTGFVLKVYKSEKVDTLNIQGKETGISVNYIFELIDGKWMLVK</sequence>
<keyword evidence="2" id="KW-1185">Reference proteome</keyword>